<dbReference type="Proteomes" id="UP000317465">
    <property type="component" value="Chromosome"/>
</dbReference>
<proteinExistence type="predicted"/>
<sequence>MGGGNRPDGHSWKAGCDGLTGGDGNIAGNGLIAGNRLGAGNGRSRGIGLTGEYRLDAGKGLAGRGAKAGEIGIEDGGRYENLCGRNFRRGRVGFNRHWFDF</sequence>
<evidence type="ECO:0000313" key="2">
    <source>
        <dbReference type="Proteomes" id="UP000317465"/>
    </source>
</evidence>
<evidence type="ECO:0000313" key="1">
    <source>
        <dbReference type="EMBL" id="BBL10064.1"/>
    </source>
</evidence>
<gene>
    <name evidence="1" type="ORF">A5CPYCFAH4_22880</name>
</gene>
<reference evidence="1 2" key="1">
    <citation type="journal article" date="2020" name="Int. J. Syst. Evol. Microbiol.">
        <title>Alistipes communis sp. nov., Alistipes dispar sp. nov. and Alistipes onderdonkii subsp. vulgaris subsp. nov., isolated from human faeces, and creation of Alistipes onderdonkii subsp. onderdonkii subsp. nov.</title>
        <authorList>
            <person name="Sakamoto M."/>
            <person name="Ikeyama N."/>
            <person name="Ogata Y."/>
            <person name="Suda W."/>
            <person name="Iino T."/>
            <person name="Hattori M."/>
            <person name="Ohkuma M."/>
        </authorList>
    </citation>
    <scope>NUCLEOTIDE SEQUENCE [LARGE SCALE GENOMIC DNA]</scope>
    <source>
        <strain evidence="1 2">5CPYCFAH4</strain>
    </source>
</reference>
<accession>A0ACA8QZ52</accession>
<organism evidence="1 2">
    <name type="scientific">Alistipes onderdonkii subsp. vulgaris</name>
    <dbReference type="NCBI Taxonomy" id="2585117"/>
    <lineage>
        <taxon>Bacteria</taxon>
        <taxon>Pseudomonadati</taxon>
        <taxon>Bacteroidota</taxon>
        <taxon>Bacteroidia</taxon>
        <taxon>Bacteroidales</taxon>
        <taxon>Rikenellaceae</taxon>
        <taxon>Alistipes</taxon>
    </lineage>
</organism>
<protein>
    <submittedName>
        <fullName evidence="1">Uncharacterized protein</fullName>
    </submittedName>
</protein>
<keyword evidence="2" id="KW-1185">Reference proteome</keyword>
<dbReference type="EMBL" id="AP019737">
    <property type="protein sequence ID" value="BBL10064.1"/>
    <property type="molecule type" value="Genomic_DNA"/>
</dbReference>
<name>A0ACA8QZ52_9BACT</name>